<evidence type="ECO:0000313" key="3">
    <source>
        <dbReference type="Proteomes" id="UP000009097"/>
    </source>
</evidence>
<dbReference type="EMBL" id="DS231696">
    <property type="protein sequence ID" value="KNA94846.1"/>
    <property type="molecule type" value="Genomic_DNA"/>
</dbReference>
<dbReference type="KEGG" id="fox:FOXG_17927"/>
<feature type="compositionally biased region" description="Polar residues" evidence="1">
    <location>
        <begin position="94"/>
        <end position="105"/>
    </location>
</feature>
<reference evidence="2" key="2">
    <citation type="journal article" date="2010" name="Nature">
        <title>Comparative genomics reveals mobile pathogenicity chromosomes in Fusarium.</title>
        <authorList>
            <person name="Ma L.J."/>
            <person name="van der Does H.C."/>
            <person name="Borkovich K.A."/>
            <person name="Coleman J.J."/>
            <person name="Daboussi M.J."/>
            <person name="Di Pietro A."/>
            <person name="Dufresne M."/>
            <person name="Freitag M."/>
            <person name="Grabherr M."/>
            <person name="Henrissat B."/>
            <person name="Houterman P.M."/>
            <person name="Kang S."/>
            <person name="Shim W.B."/>
            <person name="Woloshuk C."/>
            <person name="Xie X."/>
            <person name="Xu J.R."/>
            <person name="Antoniw J."/>
            <person name="Baker S.E."/>
            <person name="Bluhm B.H."/>
            <person name="Breakspear A."/>
            <person name="Brown D.W."/>
            <person name="Butchko R.A."/>
            <person name="Chapman S."/>
            <person name="Coulson R."/>
            <person name="Coutinho P.M."/>
            <person name="Danchin E.G."/>
            <person name="Diener A."/>
            <person name="Gale L.R."/>
            <person name="Gardiner D.M."/>
            <person name="Goff S."/>
            <person name="Hammond-Kosack K.E."/>
            <person name="Hilburn K."/>
            <person name="Hua-Van A."/>
            <person name="Jonkers W."/>
            <person name="Kazan K."/>
            <person name="Kodira C.D."/>
            <person name="Koehrsen M."/>
            <person name="Kumar L."/>
            <person name="Lee Y.H."/>
            <person name="Li L."/>
            <person name="Manners J.M."/>
            <person name="Miranda-Saavedra D."/>
            <person name="Mukherjee M."/>
            <person name="Park G."/>
            <person name="Park J."/>
            <person name="Park S.Y."/>
            <person name="Proctor R.H."/>
            <person name="Regev A."/>
            <person name="Ruiz-Roldan M.C."/>
            <person name="Sain D."/>
            <person name="Sakthikumar S."/>
            <person name="Sykes S."/>
            <person name="Schwartz D.C."/>
            <person name="Turgeon B.G."/>
            <person name="Wapinski I."/>
            <person name="Yoder O."/>
            <person name="Young S."/>
            <person name="Zeng Q."/>
            <person name="Zhou S."/>
            <person name="Galagan J."/>
            <person name="Cuomo C.A."/>
            <person name="Kistler H.C."/>
            <person name="Rep M."/>
        </authorList>
    </citation>
    <scope>NUCLEOTIDE SEQUENCE [LARGE SCALE GENOMIC DNA]</scope>
    <source>
        <strain evidence="2">4287</strain>
    </source>
</reference>
<dbReference type="GeneID" id="28958633"/>
<reference evidence="2" key="1">
    <citation type="submission" date="2007-04" db="EMBL/GenBank/DDBJ databases">
        <authorList>
            <consortium name="The Broad Institute Genome Sequencing Platform"/>
            <person name="Birren B."/>
            <person name="Lander E."/>
            <person name="Galagan J."/>
            <person name="Nusbaum C."/>
            <person name="Devon K."/>
            <person name="Ma L.-J."/>
            <person name="Jaffe D."/>
            <person name="Butler J."/>
            <person name="Alvarez P."/>
            <person name="Gnerre S."/>
            <person name="Grabherr M."/>
            <person name="Kleber M."/>
            <person name="Mauceli E."/>
            <person name="Brockman W."/>
            <person name="MacCallum I.A."/>
            <person name="Young S."/>
            <person name="LaButti K."/>
            <person name="DeCaprio D."/>
            <person name="Crawford M."/>
            <person name="Koehrsen M."/>
            <person name="Engels R."/>
            <person name="Montgomery P."/>
            <person name="Pearson M."/>
            <person name="Howarth C."/>
            <person name="Larson L."/>
            <person name="White J."/>
            <person name="O'Leary S."/>
            <person name="Kodira C."/>
            <person name="Zeng Q."/>
            <person name="Yandava C."/>
            <person name="Alvarado L."/>
            <person name="Kistler C."/>
            <person name="Shim W.-B."/>
            <person name="Kang S."/>
            <person name="Woloshuk C."/>
        </authorList>
    </citation>
    <scope>NUCLEOTIDE SEQUENCE</scope>
    <source>
        <strain evidence="2">4287</strain>
    </source>
</reference>
<accession>A0A0J9WGD6</accession>
<protein>
    <submittedName>
        <fullName evidence="2">Uncharacterized protein</fullName>
    </submittedName>
</protein>
<dbReference type="VEuPathDB" id="FungiDB:FOXG_17927"/>
<proteinExistence type="predicted"/>
<dbReference type="RefSeq" id="XP_018232892.1">
    <property type="nucleotide sequence ID" value="XM_018397945.1"/>
</dbReference>
<dbReference type="Proteomes" id="UP000009097">
    <property type="component" value="Unassembled WGS sequence"/>
</dbReference>
<dbReference type="AlphaFoldDB" id="A0A0J9WGD6"/>
<feature type="region of interest" description="Disordered" evidence="1">
    <location>
        <begin position="94"/>
        <end position="118"/>
    </location>
</feature>
<name>A0A0J9WGD6_FUSO4</name>
<gene>
    <name evidence="2" type="ORF">FOXG_17927</name>
</gene>
<evidence type="ECO:0000256" key="1">
    <source>
        <dbReference type="SAM" id="MobiDB-lite"/>
    </source>
</evidence>
<sequence length="118" mass="13173">MLVGHFRVGRGCRSSLGGPAVAVLLRNRGRSGRSSRSRGWRECRHGRRDDEWFGFGGCGGCRGRNWSGRRGGRAVRSRERHWSKLGDGWECRLGSSSVERSSTRVGSWRSGDRCNYGS</sequence>
<organism evidence="2 3">
    <name type="scientific">Fusarium oxysporum f. sp. lycopersici (strain 4287 / CBS 123668 / FGSC 9935 / NRRL 34936)</name>
    <name type="common">Fusarium vascular wilt of tomato</name>
    <dbReference type="NCBI Taxonomy" id="426428"/>
    <lineage>
        <taxon>Eukaryota</taxon>
        <taxon>Fungi</taxon>
        <taxon>Dikarya</taxon>
        <taxon>Ascomycota</taxon>
        <taxon>Pezizomycotina</taxon>
        <taxon>Sordariomycetes</taxon>
        <taxon>Hypocreomycetidae</taxon>
        <taxon>Hypocreales</taxon>
        <taxon>Nectriaceae</taxon>
        <taxon>Fusarium</taxon>
        <taxon>Fusarium oxysporum species complex</taxon>
    </lineage>
</organism>
<evidence type="ECO:0000313" key="2">
    <source>
        <dbReference type="EMBL" id="KNA94846.1"/>
    </source>
</evidence>